<dbReference type="PATRIC" id="fig|1239307.3.peg.4710"/>
<organism evidence="4 5">
    <name type="scientific">Sodalis praecaptivus</name>
    <dbReference type="NCBI Taxonomy" id="1239307"/>
    <lineage>
        <taxon>Bacteria</taxon>
        <taxon>Pseudomonadati</taxon>
        <taxon>Pseudomonadota</taxon>
        <taxon>Gammaproteobacteria</taxon>
        <taxon>Enterobacterales</taxon>
        <taxon>Bruguierivoracaceae</taxon>
        <taxon>Sodalis</taxon>
    </lineage>
</organism>
<dbReference type="SMART" id="SM00822">
    <property type="entry name" value="PKS_KR"/>
    <property type="match status" value="1"/>
</dbReference>
<dbReference type="PROSITE" id="PS00061">
    <property type="entry name" value="ADH_SHORT"/>
    <property type="match status" value="1"/>
</dbReference>
<dbReference type="FunFam" id="3.40.50.720:FF:000084">
    <property type="entry name" value="Short-chain dehydrogenase reductase"/>
    <property type="match status" value="1"/>
</dbReference>
<reference evidence="4 5" key="1">
    <citation type="journal article" date="2014" name="Genome Biol. Evol.">
        <title>Genome degeneration and adaptation in a nascent stage of symbiosis.</title>
        <authorList>
            <person name="Oakeson K.F."/>
            <person name="Gil R."/>
            <person name="Clayton A.L."/>
            <person name="Dunn D.M."/>
            <person name="von Niederhausern A.C."/>
            <person name="Hamil C."/>
            <person name="Aoyagi A."/>
            <person name="Duval B."/>
            <person name="Baca A."/>
            <person name="Silva F.J."/>
            <person name="Vallier A."/>
            <person name="Jackson D.G."/>
            <person name="Latorre A."/>
            <person name="Weiss R.B."/>
            <person name="Heddi A."/>
            <person name="Moya A."/>
            <person name="Dale C."/>
        </authorList>
    </citation>
    <scope>NUCLEOTIDE SEQUENCE [LARGE SCALE GENOMIC DNA]</scope>
    <source>
        <strain evidence="4 5">HS1</strain>
        <plasmid evidence="5">Plasmid pHS1</plasmid>
    </source>
</reference>
<dbReference type="PRINTS" id="PR00080">
    <property type="entry name" value="SDRFAMILY"/>
</dbReference>
<dbReference type="InterPro" id="IPR036291">
    <property type="entry name" value="NAD(P)-bd_dom_sf"/>
</dbReference>
<proteinExistence type="inferred from homology"/>
<dbReference type="PANTHER" id="PTHR48107">
    <property type="entry name" value="NADPH-DEPENDENT ALDEHYDE REDUCTASE-LIKE PROTEIN, CHLOROPLASTIC-RELATED"/>
    <property type="match status" value="1"/>
</dbReference>
<comment type="similarity">
    <text evidence="1">Belongs to the short-chain dehydrogenases/reductases (SDR) family.</text>
</comment>
<evidence type="ECO:0000259" key="3">
    <source>
        <dbReference type="SMART" id="SM00822"/>
    </source>
</evidence>
<evidence type="ECO:0000313" key="4">
    <source>
        <dbReference type="EMBL" id="AHF79219.1"/>
    </source>
</evidence>
<feature type="domain" description="Ketoreductase" evidence="3">
    <location>
        <begin position="32"/>
        <end position="210"/>
    </location>
</feature>
<dbReference type="PANTHER" id="PTHR48107:SF7">
    <property type="entry name" value="RE15974P"/>
    <property type="match status" value="1"/>
</dbReference>
<dbReference type="KEGG" id="sod:Sant_P0173"/>
<keyword evidence="4" id="KW-0614">Plasmid</keyword>
<dbReference type="EMBL" id="CP006570">
    <property type="protein sequence ID" value="AHF79219.1"/>
    <property type="molecule type" value="Genomic_DNA"/>
</dbReference>
<dbReference type="Pfam" id="PF13561">
    <property type="entry name" value="adh_short_C2"/>
    <property type="match status" value="1"/>
</dbReference>
<evidence type="ECO:0000313" key="5">
    <source>
        <dbReference type="Proteomes" id="UP000019028"/>
    </source>
</evidence>
<dbReference type="CDD" id="cd05362">
    <property type="entry name" value="THN_reductase-like_SDR_c"/>
    <property type="match status" value="1"/>
</dbReference>
<evidence type="ECO:0000256" key="1">
    <source>
        <dbReference type="ARBA" id="ARBA00006484"/>
    </source>
</evidence>
<evidence type="ECO:0000256" key="2">
    <source>
        <dbReference type="ARBA" id="ARBA00023002"/>
    </source>
</evidence>
<dbReference type="AlphaFoldDB" id="W0HZL9"/>
<dbReference type="GO" id="GO:0016614">
    <property type="term" value="F:oxidoreductase activity, acting on CH-OH group of donors"/>
    <property type="evidence" value="ECO:0007669"/>
    <property type="project" value="UniProtKB-ARBA"/>
</dbReference>
<dbReference type="InterPro" id="IPR002347">
    <property type="entry name" value="SDR_fam"/>
</dbReference>
<dbReference type="PRINTS" id="PR00081">
    <property type="entry name" value="GDHRDH"/>
</dbReference>
<geneLocation type="plasmid" evidence="4 5">
    <name>pHS1</name>
</geneLocation>
<protein>
    <submittedName>
        <fullName evidence="4">Short chain dehydrogenase</fullName>
    </submittedName>
</protein>
<gene>
    <name evidence="4" type="ORF">Sant_P0173</name>
</gene>
<accession>W0HZL9</accession>
<dbReference type="InterPro" id="IPR020904">
    <property type="entry name" value="Sc_DH/Rdtase_CS"/>
</dbReference>
<name>W0HZL9_9GAMM</name>
<dbReference type="Gene3D" id="3.40.50.720">
    <property type="entry name" value="NAD(P)-binding Rossmann-like Domain"/>
    <property type="match status" value="1"/>
</dbReference>
<dbReference type="Proteomes" id="UP000019028">
    <property type="component" value="Plasmid pHS1"/>
</dbReference>
<dbReference type="SUPFAM" id="SSF51735">
    <property type="entry name" value="NAD(P)-binding Rossmann-fold domains"/>
    <property type="match status" value="1"/>
</dbReference>
<keyword evidence="2" id="KW-0560">Oxidoreductase</keyword>
<dbReference type="InterPro" id="IPR057326">
    <property type="entry name" value="KR_dom"/>
</dbReference>
<keyword evidence="5" id="KW-1185">Reference proteome</keyword>
<sequence length="271" mass="28436">MMSDDTVLFSESVCIVFSSPLMEGTMKTNHSKVAIVTGASRGIGAQLAKSLAEDGVRVVVNYAQHAAKADEVVDRINSAGGHAIALQADLSERGGAVALFDGAEQAFGPVDILINNAGIMHLSPVADTADDAFEQMLNLNLSGSFRTMREATKRLTEGGRIINFSSSVVGLYQPAYGSYAATKAGIEAMTKVLAKELGPKRITVNAIAPGPVATALFMAGKSEELIARIKGMNPFGRLGEPEDIAPIVRFLASDESGWINGQIIRANGGVI</sequence>
<dbReference type="HOGENOM" id="CLU_010194_1_3_6"/>